<accession>A0A1H9R7W5</accession>
<dbReference type="OrthoDB" id="7875801at2"/>
<gene>
    <name evidence="2" type="ORF">SAMN04490244_102160</name>
</gene>
<protein>
    <recommendedName>
        <fullName evidence="4">50S ribosomal protein L35</fullName>
    </recommendedName>
</protein>
<dbReference type="EMBL" id="FOGU01000002">
    <property type="protein sequence ID" value="SER68760.1"/>
    <property type="molecule type" value="Genomic_DNA"/>
</dbReference>
<evidence type="ECO:0000256" key="1">
    <source>
        <dbReference type="SAM" id="Phobius"/>
    </source>
</evidence>
<evidence type="ECO:0008006" key="4">
    <source>
        <dbReference type="Google" id="ProtNLM"/>
    </source>
</evidence>
<dbReference type="STRING" id="641238.SAMN04490244_102160"/>
<keyword evidence="1" id="KW-1133">Transmembrane helix</keyword>
<evidence type="ECO:0000313" key="2">
    <source>
        <dbReference type="EMBL" id="SER68760.1"/>
    </source>
</evidence>
<sequence>MDADTVLVVGVLCAALSFPSLVSAYSESRPPRLAAVLLVIGGGAIVWAVSMHPGGYSLAQLPDVFTRVAAKVVN</sequence>
<keyword evidence="1" id="KW-0812">Transmembrane</keyword>
<name>A0A1H9R7W5_9RHOB</name>
<reference evidence="2 3" key="1">
    <citation type="submission" date="2016-10" db="EMBL/GenBank/DDBJ databases">
        <authorList>
            <person name="de Groot N.N."/>
        </authorList>
    </citation>
    <scope>NUCLEOTIDE SEQUENCE [LARGE SCALE GENOMIC DNA]</scope>
    <source>
        <strain evidence="2 3">DSM 23042</strain>
    </source>
</reference>
<keyword evidence="3" id="KW-1185">Reference proteome</keyword>
<dbReference type="AlphaFoldDB" id="A0A1H9R7W5"/>
<dbReference type="RefSeq" id="WP_092688677.1">
    <property type="nucleotide sequence ID" value="NZ_CBDDGO010000004.1"/>
</dbReference>
<proteinExistence type="predicted"/>
<evidence type="ECO:0000313" key="3">
    <source>
        <dbReference type="Proteomes" id="UP000198885"/>
    </source>
</evidence>
<organism evidence="2 3">
    <name type="scientific">Tranquillimonas rosea</name>
    <dbReference type="NCBI Taxonomy" id="641238"/>
    <lineage>
        <taxon>Bacteria</taxon>
        <taxon>Pseudomonadati</taxon>
        <taxon>Pseudomonadota</taxon>
        <taxon>Alphaproteobacteria</taxon>
        <taxon>Rhodobacterales</taxon>
        <taxon>Roseobacteraceae</taxon>
        <taxon>Tranquillimonas</taxon>
    </lineage>
</organism>
<keyword evidence="1" id="KW-0472">Membrane</keyword>
<feature type="transmembrane region" description="Helical" evidence="1">
    <location>
        <begin position="34"/>
        <end position="51"/>
    </location>
</feature>
<dbReference type="Proteomes" id="UP000198885">
    <property type="component" value="Unassembled WGS sequence"/>
</dbReference>